<comment type="caution">
    <text evidence="1">The sequence shown here is derived from an EMBL/GenBank/DDBJ whole genome shotgun (WGS) entry which is preliminary data.</text>
</comment>
<dbReference type="EMBL" id="NPEV01000031">
    <property type="protein sequence ID" value="RAI26389.1"/>
    <property type="molecule type" value="Genomic_DNA"/>
</dbReference>
<name>A0A327JJ96_9HYPH</name>
<reference evidence="1 2" key="1">
    <citation type="submission" date="2017-07" db="EMBL/GenBank/DDBJ databases">
        <title>Draft Genome Sequences of Select Purple Nonsulfur Bacteria.</title>
        <authorList>
            <person name="Lasarre B."/>
            <person name="Mckinlay J.B."/>
        </authorList>
    </citation>
    <scope>NUCLEOTIDE SEQUENCE [LARGE SCALE GENOMIC DNA]</scope>
    <source>
        <strain evidence="1 2">DSM 11290</strain>
    </source>
</reference>
<dbReference type="RefSeq" id="WP_111435061.1">
    <property type="nucleotide sequence ID" value="NZ_JACIGG010000009.1"/>
</dbReference>
<sequence length="73" mass="8213">MNSEHAHPTRRVVFQFLVPVHVEVEDGVVSAVTVIDETPVRDPTLVDGDPAYLNEAIRHADDGQAWPSWRFGY</sequence>
<dbReference type="OrthoDB" id="8091495at2"/>
<dbReference type="Proteomes" id="UP000249299">
    <property type="component" value="Unassembled WGS sequence"/>
</dbReference>
<organism evidence="1 2">
    <name type="scientific">Rhodobium orientis</name>
    <dbReference type="NCBI Taxonomy" id="34017"/>
    <lineage>
        <taxon>Bacteria</taxon>
        <taxon>Pseudomonadati</taxon>
        <taxon>Pseudomonadota</taxon>
        <taxon>Alphaproteobacteria</taxon>
        <taxon>Hyphomicrobiales</taxon>
        <taxon>Rhodobiaceae</taxon>
        <taxon>Rhodobium</taxon>
    </lineage>
</organism>
<gene>
    <name evidence="1" type="ORF">CH339_14365</name>
</gene>
<evidence type="ECO:0000313" key="2">
    <source>
        <dbReference type="Proteomes" id="UP000249299"/>
    </source>
</evidence>
<keyword evidence="2" id="KW-1185">Reference proteome</keyword>
<accession>A0A327JJ96</accession>
<dbReference type="AlphaFoldDB" id="A0A327JJ96"/>
<proteinExistence type="predicted"/>
<evidence type="ECO:0000313" key="1">
    <source>
        <dbReference type="EMBL" id="RAI26389.1"/>
    </source>
</evidence>
<protein>
    <submittedName>
        <fullName evidence="1">Uncharacterized protein</fullName>
    </submittedName>
</protein>